<comment type="caution">
    <text evidence="2">The sequence shown here is derived from an EMBL/GenBank/DDBJ whole genome shotgun (WGS) entry which is preliminary data.</text>
</comment>
<evidence type="ECO:0000256" key="1">
    <source>
        <dbReference type="SAM" id="MobiDB-lite"/>
    </source>
</evidence>
<keyword evidence="3" id="KW-1185">Reference proteome</keyword>
<sequence length="196" mass="21478">MSPLFVVPPPIAFLASSRVCHPPAARRQWGDGGSAEWTRMCEAKADKAWQQGKWLQLVHSLCDSARATSDDERSQDFPENDPLESQEDDTGELPSCVRFPPLSVKHDGSSSLLFPSHLLHKVMNEGIHPTVDYDSPSTTQATFSRPSESTDGSRCCHRKIASPTSDTCTTVSESAVTPGIPHSNRFPPTRISKNGY</sequence>
<evidence type="ECO:0000313" key="3">
    <source>
        <dbReference type="Proteomes" id="UP000623467"/>
    </source>
</evidence>
<feature type="region of interest" description="Disordered" evidence="1">
    <location>
        <begin position="130"/>
        <end position="196"/>
    </location>
</feature>
<feature type="compositionally biased region" description="Polar residues" evidence="1">
    <location>
        <begin position="135"/>
        <end position="152"/>
    </location>
</feature>
<gene>
    <name evidence="2" type="ORF">MSAN_01855800</name>
</gene>
<feature type="compositionally biased region" description="Polar residues" evidence="1">
    <location>
        <begin position="162"/>
        <end position="175"/>
    </location>
</feature>
<dbReference type="EMBL" id="JACAZH010000019">
    <property type="protein sequence ID" value="KAF7346286.1"/>
    <property type="molecule type" value="Genomic_DNA"/>
</dbReference>
<evidence type="ECO:0000313" key="2">
    <source>
        <dbReference type="EMBL" id="KAF7346286.1"/>
    </source>
</evidence>
<name>A0A8H7CSA1_9AGAR</name>
<accession>A0A8H7CSA1</accession>
<reference evidence="2" key="1">
    <citation type="submission" date="2020-05" db="EMBL/GenBank/DDBJ databases">
        <title>Mycena genomes resolve the evolution of fungal bioluminescence.</title>
        <authorList>
            <person name="Tsai I.J."/>
        </authorList>
    </citation>
    <scope>NUCLEOTIDE SEQUENCE</scope>
    <source>
        <strain evidence="2">160909Yilan</strain>
    </source>
</reference>
<protein>
    <submittedName>
        <fullName evidence="2">Uncharacterized protein</fullName>
    </submittedName>
</protein>
<dbReference type="Proteomes" id="UP000623467">
    <property type="component" value="Unassembled WGS sequence"/>
</dbReference>
<organism evidence="2 3">
    <name type="scientific">Mycena sanguinolenta</name>
    <dbReference type="NCBI Taxonomy" id="230812"/>
    <lineage>
        <taxon>Eukaryota</taxon>
        <taxon>Fungi</taxon>
        <taxon>Dikarya</taxon>
        <taxon>Basidiomycota</taxon>
        <taxon>Agaricomycotina</taxon>
        <taxon>Agaricomycetes</taxon>
        <taxon>Agaricomycetidae</taxon>
        <taxon>Agaricales</taxon>
        <taxon>Marasmiineae</taxon>
        <taxon>Mycenaceae</taxon>
        <taxon>Mycena</taxon>
    </lineage>
</organism>
<feature type="compositionally biased region" description="Acidic residues" evidence="1">
    <location>
        <begin position="78"/>
        <end position="91"/>
    </location>
</feature>
<dbReference type="AlphaFoldDB" id="A0A8H7CSA1"/>
<proteinExistence type="predicted"/>
<feature type="region of interest" description="Disordered" evidence="1">
    <location>
        <begin position="68"/>
        <end position="98"/>
    </location>
</feature>